<organism evidence="3 4">
    <name type="scientific">Halosimplex aquaticum</name>
    <dbReference type="NCBI Taxonomy" id="3026162"/>
    <lineage>
        <taxon>Archaea</taxon>
        <taxon>Methanobacteriati</taxon>
        <taxon>Methanobacteriota</taxon>
        <taxon>Stenosarchaea group</taxon>
        <taxon>Halobacteria</taxon>
        <taxon>Halobacteriales</taxon>
        <taxon>Haloarculaceae</taxon>
        <taxon>Halosimplex</taxon>
    </lineage>
</organism>
<dbReference type="SUPFAM" id="SSF56281">
    <property type="entry name" value="Metallo-hydrolase/oxidoreductase"/>
    <property type="match status" value="1"/>
</dbReference>
<evidence type="ECO:0000313" key="4">
    <source>
        <dbReference type="Proteomes" id="UP001596432"/>
    </source>
</evidence>
<dbReference type="InterPro" id="IPR036415">
    <property type="entry name" value="Lamin_tail_dom_sf"/>
</dbReference>
<feature type="domain" description="LTD" evidence="2">
    <location>
        <begin position="378"/>
        <end position="497"/>
    </location>
</feature>
<dbReference type="SMART" id="SM00849">
    <property type="entry name" value="Lactamase_B"/>
    <property type="match status" value="1"/>
</dbReference>
<dbReference type="PANTHER" id="PTHR30619">
    <property type="entry name" value="DNA INTERNALIZATION/COMPETENCE PROTEIN COMEC/REC2"/>
    <property type="match status" value="1"/>
</dbReference>
<dbReference type="InterPro" id="IPR036866">
    <property type="entry name" value="RibonucZ/Hydroxyglut_hydro"/>
</dbReference>
<dbReference type="Pfam" id="PF00753">
    <property type="entry name" value="Lactamase_B"/>
    <property type="match status" value="1"/>
</dbReference>
<proteinExistence type="predicted"/>
<evidence type="ECO:0000259" key="2">
    <source>
        <dbReference type="PROSITE" id="PS51841"/>
    </source>
</evidence>
<sequence>MTRGHSFITATVVVLVLFAGCTGVVENNAAPLTTDNPETIASDSPATEGTPPSSPLPSPDETTTAETTTASADGAVEVHFINVGQSVSTLVVSPTNETMLIDSGDYQDDGEYVLQYLKWHNITRIDHFVVTHADADHIGGNAAIIDYYETEANGIGAIYDPGIAASTQTYEEYLDAVEAHNVTLYETREGDPLPFDGADVDVLGPPEPYLENRDRNENSIVLQLSYGNTSFLFTGDAEDDQEAYLVDTYGRALKSTVLKAGHHGSQSSTSGDLLDAVSPKAVVISSAYDSQYGHPHEEVLQRLANRSIPAYWTATHGNTVLVSNGTHITIETQQGAPTDPTKLRTGTAIQPGSTDPVETRTTIAGSEGGSTETPVATDGGTETAVDEGSLVVDEIHADAQGNEQENLNDEYVVFRNTGTEPLDLSGWTVADAADHTYTFPDGFTLAPDATVTLHTGSGSDSDTDLYWGSGSPIWNNGGDTVIVTNPAGDEVIREEYS</sequence>
<reference evidence="3 4" key="1">
    <citation type="journal article" date="2019" name="Int. J. Syst. Evol. Microbiol.">
        <title>The Global Catalogue of Microorganisms (GCM) 10K type strain sequencing project: providing services to taxonomists for standard genome sequencing and annotation.</title>
        <authorList>
            <consortium name="The Broad Institute Genomics Platform"/>
            <consortium name="The Broad Institute Genome Sequencing Center for Infectious Disease"/>
            <person name="Wu L."/>
            <person name="Ma J."/>
        </authorList>
    </citation>
    <scope>NUCLEOTIDE SEQUENCE [LARGE SCALE GENOMIC DNA]</scope>
    <source>
        <strain evidence="3 4">XZYJT29</strain>
    </source>
</reference>
<dbReference type="Gene3D" id="3.60.15.10">
    <property type="entry name" value="Ribonuclease Z/Hydroxyacylglutathione hydrolase-like"/>
    <property type="match status" value="1"/>
</dbReference>
<dbReference type="InterPro" id="IPR035681">
    <property type="entry name" value="ComA-like_MBL"/>
</dbReference>
<dbReference type="PROSITE" id="PS51257">
    <property type="entry name" value="PROKAR_LIPOPROTEIN"/>
    <property type="match status" value="1"/>
</dbReference>
<dbReference type="SUPFAM" id="SSF74853">
    <property type="entry name" value="Lamin A/C globular tail domain"/>
    <property type="match status" value="1"/>
</dbReference>
<feature type="compositionally biased region" description="Polar residues" evidence="1">
    <location>
        <begin position="30"/>
        <end position="51"/>
    </location>
</feature>
<comment type="caution">
    <text evidence="3">The sequence shown here is derived from an EMBL/GenBank/DDBJ whole genome shotgun (WGS) entry which is preliminary data.</text>
</comment>
<dbReference type="RefSeq" id="WP_382261008.1">
    <property type="nucleotide sequence ID" value="NZ_CP118158.1"/>
</dbReference>
<gene>
    <name evidence="3" type="ORF">ACFQMA_01315</name>
</gene>
<feature type="region of interest" description="Disordered" evidence="1">
    <location>
        <begin position="332"/>
        <end position="382"/>
    </location>
</feature>
<dbReference type="InterPro" id="IPR001322">
    <property type="entry name" value="Lamin_tail_dom"/>
</dbReference>
<dbReference type="InterPro" id="IPR052159">
    <property type="entry name" value="Competence_DNA_uptake"/>
</dbReference>
<name>A0ABD5XTR5_9EURY</name>
<feature type="region of interest" description="Disordered" evidence="1">
    <location>
        <begin position="28"/>
        <end position="68"/>
    </location>
</feature>
<dbReference type="Proteomes" id="UP001596432">
    <property type="component" value="Unassembled WGS sequence"/>
</dbReference>
<dbReference type="InterPro" id="IPR001279">
    <property type="entry name" value="Metallo-B-lactamas"/>
</dbReference>
<evidence type="ECO:0000313" key="3">
    <source>
        <dbReference type="EMBL" id="MFC7138473.1"/>
    </source>
</evidence>
<evidence type="ECO:0000256" key="1">
    <source>
        <dbReference type="SAM" id="MobiDB-lite"/>
    </source>
</evidence>
<dbReference type="PROSITE" id="PS51841">
    <property type="entry name" value="LTD"/>
    <property type="match status" value="1"/>
</dbReference>
<keyword evidence="4" id="KW-1185">Reference proteome</keyword>
<dbReference type="AlphaFoldDB" id="A0ABD5XTR5"/>
<dbReference type="Gene3D" id="2.60.40.1260">
    <property type="entry name" value="Lamin Tail domain"/>
    <property type="match status" value="1"/>
</dbReference>
<dbReference type="Pfam" id="PF00932">
    <property type="entry name" value="LTD"/>
    <property type="match status" value="1"/>
</dbReference>
<accession>A0ABD5XTR5</accession>
<protein>
    <submittedName>
        <fullName evidence="3">Lamin tail domain-containing protein</fullName>
    </submittedName>
</protein>
<feature type="compositionally biased region" description="Polar residues" evidence="1">
    <location>
        <begin position="359"/>
        <end position="374"/>
    </location>
</feature>
<dbReference type="GeneID" id="78818712"/>
<dbReference type="PANTHER" id="PTHR30619:SF1">
    <property type="entry name" value="RECOMBINATION PROTEIN 2"/>
    <property type="match status" value="1"/>
</dbReference>
<dbReference type="EMBL" id="JBHTAS010000001">
    <property type="protein sequence ID" value="MFC7138473.1"/>
    <property type="molecule type" value="Genomic_DNA"/>
</dbReference>
<dbReference type="CDD" id="cd07731">
    <property type="entry name" value="ComA-like_MBL-fold"/>
    <property type="match status" value="1"/>
</dbReference>